<accession>A0ABT2TVS4</accession>
<dbReference type="Proteomes" id="UP001652409">
    <property type="component" value="Unassembled WGS sequence"/>
</dbReference>
<evidence type="ECO:0000313" key="10">
    <source>
        <dbReference type="Proteomes" id="UP001652409"/>
    </source>
</evidence>
<keyword evidence="4 7" id="KW-0812">Transmembrane</keyword>
<dbReference type="EMBL" id="JAOQJL010000025">
    <property type="protein sequence ID" value="MCU6766182.1"/>
    <property type="molecule type" value="Genomic_DNA"/>
</dbReference>
<evidence type="ECO:0000256" key="4">
    <source>
        <dbReference type="ARBA" id="ARBA00022692"/>
    </source>
</evidence>
<protein>
    <submittedName>
        <fullName evidence="9">Acyltransferase</fullName>
    </submittedName>
</protein>
<evidence type="ECO:0000259" key="8">
    <source>
        <dbReference type="Pfam" id="PF01757"/>
    </source>
</evidence>
<keyword evidence="9" id="KW-0012">Acyltransferase</keyword>
<keyword evidence="3" id="KW-1003">Cell membrane</keyword>
<keyword evidence="6 7" id="KW-0472">Membrane</keyword>
<dbReference type="GO" id="GO:0016746">
    <property type="term" value="F:acyltransferase activity"/>
    <property type="evidence" value="ECO:0007669"/>
    <property type="project" value="UniProtKB-KW"/>
</dbReference>
<dbReference type="InterPro" id="IPR002656">
    <property type="entry name" value="Acyl_transf_3_dom"/>
</dbReference>
<evidence type="ECO:0000256" key="3">
    <source>
        <dbReference type="ARBA" id="ARBA00022475"/>
    </source>
</evidence>
<feature type="transmembrane region" description="Helical" evidence="7">
    <location>
        <begin position="246"/>
        <end position="267"/>
    </location>
</feature>
<sequence length="344" mass="40272">MEKRWETLDILKCICAFGVISIHRGFPGDAGMYLKIFFRFAVPVFFMITGFFYSDTIRKGKQKKQILKILRIGILANLFYFVWDLFVVYYYGTGNIQGKLQKLLTPEKIRDLLITNESPFRSHLWYLGAILYVLILAAWLVKKEKQYWMLILTPFLLAGDLIFGKYSLLLWNQEIDYIYVRNYLFVGIPYFAIGWALGIHKEKKLEKSRWWKGLLFLAGGAVFTWTSFYERRYLESVQANAPREHYISTTFLTMCVFCVFLCWAGFYKRRILTGFFAWLGRNCATMIYILHPAVITVMDLYLKDGTDPWSMAYSTYAPVLIFACTAIISMILFGVKNILIKILQ</sequence>
<dbReference type="Pfam" id="PF01757">
    <property type="entry name" value="Acyl_transf_3"/>
    <property type="match status" value="1"/>
</dbReference>
<feature type="transmembrane region" description="Helical" evidence="7">
    <location>
        <begin position="7"/>
        <end position="26"/>
    </location>
</feature>
<feature type="transmembrane region" description="Helical" evidence="7">
    <location>
        <begin position="313"/>
        <end position="335"/>
    </location>
</feature>
<evidence type="ECO:0000256" key="2">
    <source>
        <dbReference type="ARBA" id="ARBA00007400"/>
    </source>
</evidence>
<evidence type="ECO:0000256" key="5">
    <source>
        <dbReference type="ARBA" id="ARBA00022989"/>
    </source>
</evidence>
<evidence type="ECO:0000256" key="1">
    <source>
        <dbReference type="ARBA" id="ARBA00004651"/>
    </source>
</evidence>
<feature type="transmembrane region" description="Helical" evidence="7">
    <location>
        <begin position="180"/>
        <end position="198"/>
    </location>
</feature>
<feature type="transmembrane region" description="Helical" evidence="7">
    <location>
        <begin position="148"/>
        <end position="168"/>
    </location>
</feature>
<keyword evidence="9" id="KW-0808">Transferase</keyword>
<dbReference type="PANTHER" id="PTHR40074">
    <property type="entry name" value="O-ACETYLTRANSFERASE WECH"/>
    <property type="match status" value="1"/>
</dbReference>
<comment type="caution">
    <text evidence="9">The sequence shown here is derived from an EMBL/GenBank/DDBJ whole genome shotgun (WGS) entry which is preliminary data.</text>
</comment>
<keyword evidence="10" id="KW-1185">Reference proteome</keyword>
<keyword evidence="5 7" id="KW-1133">Transmembrane helix</keyword>
<dbReference type="RefSeq" id="WP_158422028.1">
    <property type="nucleotide sequence ID" value="NZ_JAOQJL010000025.1"/>
</dbReference>
<comment type="similarity">
    <text evidence="2">Belongs to the acyltransferase 3 family.</text>
</comment>
<proteinExistence type="inferred from homology"/>
<evidence type="ECO:0000256" key="7">
    <source>
        <dbReference type="SAM" id="Phobius"/>
    </source>
</evidence>
<feature type="domain" description="Acyltransferase 3" evidence="8">
    <location>
        <begin position="7"/>
        <end position="330"/>
    </location>
</feature>
<feature type="transmembrane region" description="Helical" evidence="7">
    <location>
        <begin position="32"/>
        <end position="53"/>
    </location>
</feature>
<evidence type="ECO:0000313" key="9">
    <source>
        <dbReference type="EMBL" id="MCU6766182.1"/>
    </source>
</evidence>
<dbReference type="PANTHER" id="PTHR40074:SF2">
    <property type="entry name" value="O-ACETYLTRANSFERASE WECH"/>
    <property type="match status" value="1"/>
</dbReference>
<evidence type="ECO:0000256" key="6">
    <source>
        <dbReference type="ARBA" id="ARBA00023136"/>
    </source>
</evidence>
<feature type="transmembrane region" description="Helical" evidence="7">
    <location>
        <begin position="123"/>
        <end position="141"/>
    </location>
</feature>
<feature type="transmembrane region" description="Helical" evidence="7">
    <location>
        <begin position="210"/>
        <end position="226"/>
    </location>
</feature>
<reference evidence="9 10" key="1">
    <citation type="journal article" date="2021" name="ISME Commun">
        <title>Automated analysis of genomic sequences facilitates high-throughput and comprehensive description of bacteria.</title>
        <authorList>
            <person name="Hitch T.C.A."/>
        </authorList>
    </citation>
    <scope>NUCLEOTIDE SEQUENCE [LARGE SCALE GENOMIC DNA]</scope>
    <source>
        <strain evidence="9 10">Sanger_23</strain>
    </source>
</reference>
<feature type="transmembrane region" description="Helical" evidence="7">
    <location>
        <begin position="74"/>
        <end position="92"/>
    </location>
</feature>
<gene>
    <name evidence="9" type="ORF">OCV61_12275</name>
</gene>
<comment type="subcellular location">
    <subcellularLocation>
        <location evidence="1">Cell membrane</location>
        <topology evidence="1">Multi-pass membrane protein</topology>
    </subcellularLocation>
</comment>
<name>A0ABT2TVS4_9FIRM</name>
<feature type="transmembrane region" description="Helical" evidence="7">
    <location>
        <begin position="279"/>
        <end position="301"/>
    </location>
</feature>
<organism evidence="9 10">
    <name type="scientific">Blautia ammoniilytica</name>
    <dbReference type="NCBI Taxonomy" id="2981782"/>
    <lineage>
        <taxon>Bacteria</taxon>
        <taxon>Bacillati</taxon>
        <taxon>Bacillota</taxon>
        <taxon>Clostridia</taxon>
        <taxon>Lachnospirales</taxon>
        <taxon>Lachnospiraceae</taxon>
        <taxon>Blautia</taxon>
    </lineage>
</organism>